<dbReference type="RefSeq" id="WP_038158431.1">
    <property type="nucleotide sequence ID" value="NZ_JMTB01000091.1"/>
</dbReference>
<comment type="caution">
    <text evidence="1">The sequence shown here is derived from an EMBL/GenBank/DDBJ whole genome shotgun (WGS) entry which is preliminary data.</text>
</comment>
<protein>
    <submittedName>
        <fullName evidence="1">Uncharacterized protein</fullName>
    </submittedName>
</protein>
<organism evidence="1 2">
    <name type="scientific">Trabulsiella guamensis ATCC 49490</name>
    <dbReference type="NCBI Taxonomy" id="1005994"/>
    <lineage>
        <taxon>Bacteria</taxon>
        <taxon>Pseudomonadati</taxon>
        <taxon>Pseudomonadota</taxon>
        <taxon>Gammaproteobacteria</taxon>
        <taxon>Enterobacterales</taxon>
        <taxon>Enterobacteriaceae</taxon>
        <taxon>Trabulsiella</taxon>
    </lineage>
</organism>
<name>A0A085A593_9ENTR</name>
<keyword evidence="2" id="KW-1185">Reference proteome</keyword>
<dbReference type="Pfam" id="PF05973">
    <property type="entry name" value="Gp49"/>
    <property type="match status" value="1"/>
</dbReference>
<gene>
    <name evidence="1" type="ORF">GTGU_02972</name>
</gene>
<dbReference type="OrthoDB" id="9797093at2"/>
<evidence type="ECO:0000313" key="2">
    <source>
        <dbReference type="Proteomes" id="UP000028630"/>
    </source>
</evidence>
<dbReference type="EMBL" id="JMTB01000091">
    <property type="protein sequence ID" value="KFC05388.1"/>
    <property type="molecule type" value="Genomic_DNA"/>
</dbReference>
<accession>A0A085A593</accession>
<reference evidence="2" key="1">
    <citation type="submission" date="2014-05" db="EMBL/GenBank/DDBJ databases">
        <title>ATOL: Assembling a taxonomically balanced genome-scale reconstruction of the evolutionary history of the Enterobacteriaceae.</title>
        <authorList>
            <person name="Plunkett G. III"/>
            <person name="Neeno-Eckwall E.C."/>
            <person name="Glasner J.D."/>
            <person name="Perna N.T."/>
        </authorList>
    </citation>
    <scope>NUCLEOTIDE SEQUENCE [LARGE SCALE GENOMIC DNA]</scope>
    <source>
        <strain evidence="2">ATCC 49490</strain>
    </source>
</reference>
<sequence>MLAKTAELKSLIWMGSSLEDLRAFPEQIRKDAVYILHCFNKKCQRTRQQDKTIASARYQVVQRFRSMQ</sequence>
<dbReference type="InterPro" id="IPR009241">
    <property type="entry name" value="HigB-like"/>
</dbReference>
<dbReference type="AlphaFoldDB" id="A0A085A593"/>
<evidence type="ECO:0000313" key="1">
    <source>
        <dbReference type="EMBL" id="KFC05388.1"/>
    </source>
</evidence>
<proteinExistence type="predicted"/>
<dbReference type="Proteomes" id="UP000028630">
    <property type="component" value="Unassembled WGS sequence"/>
</dbReference>